<reference evidence="1 2" key="1">
    <citation type="submission" date="2016-03" db="EMBL/GenBank/DDBJ databases">
        <title>Whole genome sequencing of Grifola frondosa 9006-11.</title>
        <authorList>
            <person name="Min B."/>
            <person name="Park H."/>
            <person name="Kim J.-G."/>
            <person name="Cho H."/>
            <person name="Oh Y.-L."/>
            <person name="Kong W.-S."/>
            <person name="Choi I.-G."/>
        </authorList>
    </citation>
    <scope>NUCLEOTIDE SEQUENCE [LARGE SCALE GENOMIC DNA]</scope>
    <source>
        <strain evidence="1 2">9006-11</strain>
    </source>
</reference>
<name>A0A1C7MDP5_GRIFR</name>
<accession>A0A1C7MDP5</accession>
<keyword evidence="2" id="KW-1185">Reference proteome</keyword>
<evidence type="ECO:0000313" key="1">
    <source>
        <dbReference type="EMBL" id="OBZ74509.1"/>
    </source>
</evidence>
<comment type="caution">
    <text evidence="1">The sequence shown here is derived from an EMBL/GenBank/DDBJ whole genome shotgun (WGS) entry which is preliminary data.</text>
</comment>
<proteinExistence type="predicted"/>
<evidence type="ECO:0000313" key="2">
    <source>
        <dbReference type="Proteomes" id="UP000092993"/>
    </source>
</evidence>
<organism evidence="1 2">
    <name type="scientific">Grifola frondosa</name>
    <name type="common">Maitake</name>
    <name type="synonym">Polyporus frondosus</name>
    <dbReference type="NCBI Taxonomy" id="5627"/>
    <lineage>
        <taxon>Eukaryota</taxon>
        <taxon>Fungi</taxon>
        <taxon>Dikarya</taxon>
        <taxon>Basidiomycota</taxon>
        <taxon>Agaricomycotina</taxon>
        <taxon>Agaricomycetes</taxon>
        <taxon>Polyporales</taxon>
        <taxon>Grifolaceae</taxon>
        <taxon>Grifola</taxon>
    </lineage>
</organism>
<sequence length="97" mass="11297">MCLLFDIVETLLLTRFKVWKTCPLRSCRHQESLLRRLDISSDAETVLISVGQWSDCMIGLMTTAFSDLHPVLLHTRWTVLSNFMSKSFHFIFMICTI</sequence>
<dbReference type="EMBL" id="LUGG01000005">
    <property type="protein sequence ID" value="OBZ74509.1"/>
    <property type="molecule type" value="Genomic_DNA"/>
</dbReference>
<dbReference type="Proteomes" id="UP000092993">
    <property type="component" value="Unassembled WGS sequence"/>
</dbReference>
<dbReference type="AlphaFoldDB" id="A0A1C7MDP5"/>
<protein>
    <submittedName>
        <fullName evidence="1">Uncharacterized protein</fullName>
    </submittedName>
</protein>
<gene>
    <name evidence="1" type="ORF">A0H81_05151</name>
</gene>